<feature type="transmembrane region" description="Helical" evidence="1">
    <location>
        <begin position="345"/>
        <end position="362"/>
    </location>
</feature>
<dbReference type="InterPro" id="IPR004711">
    <property type="entry name" value="Benzoate_Transporter"/>
</dbReference>
<dbReference type="PANTHER" id="PTHR30199">
    <property type="entry name" value="MFS FAMILY TRANSPORTER, PREDICTED SUBSTRATE BENZOATE"/>
    <property type="match status" value="1"/>
</dbReference>
<feature type="transmembrane region" description="Helical" evidence="1">
    <location>
        <begin position="71"/>
        <end position="89"/>
    </location>
</feature>
<keyword evidence="3" id="KW-1185">Reference proteome</keyword>
<keyword evidence="1" id="KW-1133">Transmembrane helix</keyword>
<accession>A0ABS8D2M2</accession>
<feature type="transmembrane region" description="Helical" evidence="1">
    <location>
        <begin position="272"/>
        <end position="296"/>
    </location>
</feature>
<comment type="caution">
    <text evidence="2">The sequence shown here is derived from an EMBL/GenBank/DDBJ whole genome shotgun (WGS) entry which is preliminary data.</text>
</comment>
<reference evidence="2" key="1">
    <citation type="submission" date="2021-10" db="EMBL/GenBank/DDBJ databases">
        <title>The complete genome sequence of Leeia sp. TBRC 13508.</title>
        <authorList>
            <person name="Charoenyingcharoen P."/>
            <person name="Yukphan P."/>
        </authorList>
    </citation>
    <scope>NUCLEOTIDE SEQUENCE</scope>
    <source>
        <strain evidence="2">TBRC 13508</strain>
    </source>
</reference>
<keyword evidence="1" id="KW-0812">Transmembrane</keyword>
<dbReference type="PANTHER" id="PTHR30199:SF0">
    <property type="entry name" value="INNER MEMBRANE PROTEIN YDCO"/>
    <property type="match status" value="1"/>
</dbReference>
<protein>
    <submittedName>
        <fullName evidence="2">Benzoate/H(+) symporter BenE family transporter</fullName>
    </submittedName>
</protein>
<dbReference type="NCBIfam" id="TIGR00843">
    <property type="entry name" value="benE"/>
    <property type="match status" value="1"/>
</dbReference>
<feature type="transmembrane region" description="Helical" evidence="1">
    <location>
        <begin position="37"/>
        <end position="59"/>
    </location>
</feature>
<name>A0ABS8D2M2_9NEIS</name>
<feature type="transmembrane region" description="Helical" evidence="1">
    <location>
        <begin position="316"/>
        <end position="338"/>
    </location>
</feature>
<dbReference type="EMBL" id="JAJBZT010000001">
    <property type="protein sequence ID" value="MCB6182445.1"/>
    <property type="molecule type" value="Genomic_DNA"/>
</dbReference>
<feature type="transmembrane region" description="Helical" evidence="1">
    <location>
        <begin position="194"/>
        <end position="212"/>
    </location>
</feature>
<feature type="transmembrane region" description="Helical" evidence="1">
    <location>
        <begin position="232"/>
        <end position="251"/>
    </location>
</feature>
<proteinExistence type="predicted"/>
<dbReference type="RefSeq" id="WP_227178168.1">
    <property type="nucleotide sequence ID" value="NZ_JAJBZT010000001.1"/>
</dbReference>
<feature type="transmembrane region" description="Helical" evidence="1">
    <location>
        <begin position="374"/>
        <end position="404"/>
    </location>
</feature>
<evidence type="ECO:0000313" key="2">
    <source>
        <dbReference type="EMBL" id="MCB6182445.1"/>
    </source>
</evidence>
<keyword evidence="1" id="KW-0472">Membrane</keyword>
<dbReference type="Pfam" id="PF03594">
    <property type="entry name" value="BenE"/>
    <property type="match status" value="1"/>
</dbReference>
<dbReference type="Proteomes" id="UP001165395">
    <property type="component" value="Unassembled WGS sequence"/>
</dbReference>
<feature type="transmembrane region" description="Helical" evidence="1">
    <location>
        <begin position="170"/>
        <end position="187"/>
    </location>
</feature>
<feature type="transmembrane region" description="Helical" evidence="1">
    <location>
        <begin position="146"/>
        <end position="164"/>
    </location>
</feature>
<evidence type="ECO:0000256" key="1">
    <source>
        <dbReference type="SAM" id="Phobius"/>
    </source>
</evidence>
<gene>
    <name evidence="2" type="ORF">LIN78_02615</name>
</gene>
<feature type="transmembrane region" description="Helical" evidence="1">
    <location>
        <begin position="120"/>
        <end position="139"/>
    </location>
</feature>
<organism evidence="2 3">
    <name type="scientific">Leeia speluncae</name>
    <dbReference type="NCBI Taxonomy" id="2884804"/>
    <lineage>
        <taxon>Bacteria</taxon>
        <taxon>Pseudomonadati</taxon>
        <taxon>Pseudomonadota</taxon>
        <taxon>Betaproteobacteria</taxon>
        <taxon>Neisseriales</taxon>
        <taxon>Leeiaceae</taxon>
        <taxon>Leeia</taxon>
    </lineage>
</organism>
<evidence type="ECO:0000313" key="3">
    <source>
        <dbReference type="Proteomes" id="UP001165395"/>
    </source>
</evidence>
<sequence>MNLSNCLCLSAKNISKVATYKINFGYKMNFKMPVSTVIAGLITVLVGYTSSAAIVFDAARTAGATPAQLASWLWALGLAMGLTCIGLSFKYKAPVVTAWSTPGAALLATSLAGYSMNQAVGIFLFSALLIMVAGFSGIFEKMADRIPVNIASAMLAGVLLHYGIDVFGGISQAPVLIVAMLATYLIMKRLAPRYAILLVLLVGIGLAIGQGQMSLSSVGFQMTRPEWITPSFSVKGMIGVGIPLFLVTMASQNLPGVAVLRANGYEAPISKLIGWTGVTNFVLAPIGCFAVNLAAITAAICAGPESHEDVKERYKASMAAGFFYLILGLLGATVGALFNAFPHQLVLGLAGIALFGTIGQSLSVAMRDELEREAALITLLVTASGVKIFDIGAAFWGLIAGLIVRQVMIKR</sequence>